<dbReference type="GO" id="GO:0110154">
    <property type="term" value="P:RNA decapping"/>
    <property type="evidence" value="ECO:0007669"/>
    <property type="project" value="TreeGrafter"/>
</dbReference>
<reference evidence="2 3" key="1">
    <citation type="submission" date="2019-11" db="EMBL/GenBank/DDBJ databases">
        <title>Draft Whole-Genome sequence of the marine photosynthetic bacterium Rhodovulum strictum DSM 11289.</title>
        <authorList>
            <person name="Kyndt J.A."/>
            <person name="Meyer T.E."/>
        </authorList>
    </citation>
    <scope>NUCLEOTIDE SEQUENCE [LARGE SCALE GENOMIC DNA]</scope>
    <source>
        <strain evidence="2 3">DSM 11289</strain>
    </source>
</reference>
<evidence type="ECO:0000313" key="3">
    <source>
        <dbReference type="Proteomes" id="UP000466730"/>
    </source>
</evidence>
<dbReference type="GO" id="GO:0005737">
    <property type="term" value="C:cytoplasm"/>
    <property type="evidence" value="ECO:0007669"/>
    <property type="project" value="TreeGrafter"/>
</dbReference>
<dbReference type="InterPro" id="IPR050126">
    <property type="entry name" value="Ap4A_hydrolase"/>
</dbReference>
<dbReference type="RefSeq" id="WP_153748962.1">
    <property type="nucleotide sequence ID" value="NZ_BAAADI010000035.1"/>
</dbReference>
<evidence type="ECO:0000313" key="2">
    <source>
        <dbReference type="EMBL" id="MRH21643.1"/>
    </source>
</evidence>
<feature type="domain" description="Calcineurin-like phosphoesterase" evidence="1">
    <location>
        <begin position="1"/>
        <end position="200"/>
    </location>
</feature>
<sequence length="247" mass="26749">MRSYAIGDIHGQLARLRAAHALIAADRARVGDDAAPVVHLGDYVDRGPNCRGVLDHLVQGLAAGQPWILLRGNHDRFMQYYLRPGCPPEPARPDLDWLAPSVGGRETLTSYGVETGMYPDRAALHAAAMRAVPDSHKALLDALLPCYRRGDVFFCHAGIRPGVPLADQVEDDLIWIRGEFLDDPRDHGVLVVHGHTPVARVTHYGNRVDLDTGAGYGGPVSAVVIEGREVFLLTPEGREPVTPKGAA</sequence>
<name>A0A844BL17_9RHOB</name>
<dbReference type="GO" id="GO:0016791">
    <property type="term" value="F:phosphatase activity"/>
    <property type="evidence" value="ECO:0007669"/>
    <property type="project" value="TreeGrafter"/>
</dbReference>
<gene>
    <name evidence="2" type="ORF">GH815_11620</name>
</gene>
<dbReference type="GO" id="GO:0008803">
    <property type="term" value="F:bis(5'-nucleosyl)-tetraphosphatase (symmetrical) activity"/>
    <property type="evidence" value="ECO:0007669"/>
    <property type="project" value="TreeGrafter"/>
</dbReference>
<dbReference type="OrthoDB" id="9807890at2"/>
<dbReference type="Gene3D" id="3.60.21.10">
    <property type="match status" value="1"/>
</dbReference>
<dbReference type="Pfam" id="PF00149">
    <property type="entry name" value="Metallophos"/>
    <property type="match status" value="1"/>
</dbReference>
<dbReference type="SUPFAM" id="SSF56300">
    <property type="entry name" value="Metallo-dependent phosphatases"/>
    <property type="match status" value="1"/>
</dbReference>
<dbReference type="PANTHER" id="PTHR42850">
    <property type="entry name" value="METALLOPHOSPHOESTERASE"/>
    <property type="match status" value="1"/>
</dbReference>
<dbReference type="PANTHER" id="PTHR42850:SF4">
    <property type="entry name" value="ZINC-DEPENDENT ENDOPOLYPHOSPHATASE"/>
    <property type="match status" value="1"/>
</dbReference>
<dbReference type="AlphaFoldDB" id="A0A844BL17"/>
<dbReference type="InterPro" id="IPR004843">
    <property type="entry name" value="Calcineurin-like_PHP"/>
</dbReference>
<accession>A0A844BL17</accession>
<comment type="caution">
    <text evidence="2">The sequence shown here is derived from an EMBL/GenBank/DDBJ whole genome shotgun (WGS) entry which is preliminary data.</text>
</comment>
<proteinExistence type="predicted"/>
<dbReference type="Proteomes" id="UP000466730">
    <property type="component" value="Unassembled WGS sequence"/>
</dbReference>
<organism evidence="2 3">
    <name type="scientific">Rhodovulum strictum</name>
    <dbReference type="NCBI Taxonomy" id="58314"/>
    <lineage>
        <taxon>Bacteria</taxon>
        <taxon>Pseudomonadati</taxon>
        <taxon>Pseudomonadota</taxon>
        <taxon>Alphaproteobacteria</taxon>
        <taxon>Rhodobacterales</taxon>
        <taxon>Paracoccaceae</taxon>
        <taxon>Rhodovulum</taxon>
    </lineage>
</organism>
<protein>
    <submittedName>
        <fullName evidence="2">Serine/threonine protein phosphatase</fullName>
    </submittedName>
</protein>
<dbReference type="EMBL" id="WJPO01000017">
    <property type="protein sequence ID" value="MRH21643.1"/>
    <property type="molecule type" value="Genomic_DNA"/>
</dbReference>
<keyword evidence="3" id="KW-1185">Reference proteome</keyword>
<dbReference type="InterPro" id="IPR029052">
    <property type="entry name" value="Metallo-depent_PP-like"/>
</dbReference>
<evidence type="ECO:0000259" key="1">
    <source>
        <dbReference type="Pfam" id="PF00149"/>
    </source>
</evidence>